<dbReference type="PANTHER" id="PTHR14122:SF1">
    <property type="entry name" value="APPETITE-REGULATING HORMONE"/>
    <property type="match status" value="1"/>
</dbReference>
<comment type="subcellular location">
    <subcellularLocation>
        <location evidence="1">Secreted</location>
    </subcellularLocation>
</comment>
<keyword evidence="4" id="KW-0372">Hormone</keyword>
<feature type="chain" id="PRO_5021383445" description="Motilin/ghrelin-associated peptide domain-containing protein" evidence="9">
    <location>
        <begin position="25"/>
        <end position="108"/>
    </location>
</feature>
<keyword evidence="3" id="KW-0964">Secreted</keyword>
<organism evidence="11 12">
    <name type="scientific">Electrophorus electricus</name>
    <name type="common">Electric eel</name>
    <name type="synonym">Gymnotus electricus</name>
    <dbReference type="NCBI Taxonomy" id="8005"/>
    <lineage>
        <taxon>Eukaryota</taxon>
        <taxon>Metazoa</taxon>
        <taxon>Chordata</taxon>
        <taxon>Craniata</taxon>
        <taxon>Vertebrata</taxon>
        <taxon>Euteleostomi</taxon>
        <taxon>Actinopterygii</taxon>
        <taxon>Neopterygii</taxon>
        <taxon>Teleostei</taxon>
        <taxon>Ostariophysi</taxon>
        <taxon>Gymnotiformes</taxon>
        <taxon>Gymnotoidei</taxon>
        <taxon>Gymnotidae</taxon>
        <taxon>Electrophorus</taxon>
    </lineage>
</organism>
<dbReference type="InterPro" id="IPR005441">
    <property type="entry name" value="Preproghrelin"/>
</dbReference>
<reference evidence="11" key="5">
    <citation type="submission" date="2025-09" db="UniProtKB">
        <authorList>
            <consortium name="Ensembl"/>
        </authorList>
    </citation>
    <scope>IDENTIFICATION</scope>
</reference>
<evidence type="ECO:0000313" key="12">
    <source>
        <dbReference type="Proteomes" id="UP000314983"/>
    </source>
</evidence>
<dbReference type="GO" id="GO:0060398">
    <property type="term" value="P:regulation of growth hormone receptor signaling pathway"/>
    <property type="evidence" value="ECO:0007669"/>
    <property type="project" value="Ensembl"/>
</dbReference>
<dbReference type="Proteomes" id="UP000314983">
    <property type="component" value="Chromosome 3"/>
</dbReference>
<keyword evidence="7" id="KW-0449">Lipoprotein</keyword>
<feature type="region of interest" description="Disordered" evidence="8">
    <location>
        <begin position="28"/>
        <end position="52"/>
    </location>
</feature>
<reference evidence="12" key="1">
    <citation type="journal article" date="2014" name="Science">
        <title>Nonhuman genetics. Genomic basis for the convergent evolution of electric organs.</title>
        <authorList>
            <person name="Gallant J.R."/>
            <person name="Traeger L.L."/>
            <person name="Volkening J.D."/>
            <person name="Moffett H."/>
            <person name="Chen P.H."/>
            <person name="Novina C.D."/>
            <person name="Phillips G.N.Jr."/>
            <person name="Anand R."/>
            <person name="Wells G.B."/>
            <person name="Pinch M."/>
            <person name="Guth R."/>
            <person name="Unguez G.A."/>
            <person name="Albert J.S."/>
            <person name="Zakon H.H."/>
            <person name="Samanta M.P."/>
            <person name="Sussman M.R."/>
        </authorList>
    </citation>
    <scope>NUCLEOTIDE SEQUENCE [LARGE SCALE GENOMIC DNA]</scope>
</reference>
<evidence type="ECO:0000256" key="2">
    <source>
        <dbReference type="ARBA" id="ARBA00006473"/>
    </source>
</evidence>
<dbReference type="GO" id="GO:0005576">
    <property type="term" value="C:extracellular region"/>
    <property type="evidence" value="ECO:0007669"/>
    <property type="project" value="UniProtKB-SubCell"/>
</dbReference>
<comment type="similarity">
    <text evidence="2">Belongs to the motilin family.</text>
</comment>
<dbReference type="AlphaFoldDB" id="A0A4W4F832"/>
<dbReference type="OMA" id="MSAPFEL"/>
<proteinExistence type="inferred from homology"/>
<feature type="signal peptide" evidence="9">
    <location>
        <begin position="1"/>
        <end position="24"/>
    </location>
</feature>
<dbReference type="STRING" id="8005.ENSEEEP00000020137"/>
<keyword evidence="12" id="KW-1185">Reference proteome</keyword>
<keyword evidence="5 9" id="KW-0732">Signal</keyword>
<dbReference type="PANTHER" id="PTHR14122">
    <property type="entry name" value="GHRELIN PRECURSOR"/>
    <property type="match status" value="1"/>
</dbReference>
<reference evidence="12" key="2">
    <citation type="journal article" date="2017" name="Sci. Adv.">
        <title>A tail of two voltages: Proteomic comparison of the three electric organs of the electric eel.</title>
        <authorList>
            <person name="Traeger L.L."/>
            <person name="Sabat G."/>
            <person name="Barrett-Wilt G.A."/>
            <person name="Wells G.B."/>
            <person name="Sussman M.R."/>
        </authorList>
    </citation>
    <scope>NUCLEOTIDE SEQUENCE [LARGE SCALE GENOMIC DNA]</scope>
</reference>
<accession>A0A4W4F832</accession>
<dbReference type="Pfam" id="PF04643">
    <property type="entry name" value="Motilin_assoc"/>
    <property type="match status" value="1"/>
</dbReference>
<dbReference type="GO" id="GO:0016608">
    <property type="term" value="F:growth hormone-releasing hormone activity"/>
    <property type="evidence" value="ECO:0007669"/>
    <property type="project" value="InterPro"/>
</dbReference>
<dbReference type="GO" id="GO:0032094">
    <property type="term" value="P:response to food"/>
    <property type="evidence" value="ECO:0007669"/>
    <property type="project" value="Ensembl"/>
</dbReference>
<reference evidence="11" key="3">
    <citation type="submission" date="2020-05" db="EMBL/GenBank/DDBJ databases">
        <title>Electrophorus electricus (electric eel) genome, fEleEle1, primary haplotype.</title>
        <authorList>
            <person name="Myers G."/>
            <person name="Meyer A."/>
            <person name="Fedrigo O."/>
            <person name="Formenti G."/>
            <person name="Rhie A."/>
            <person name="Tracey A."/>
            <person name="Sims Y."/>
            <person name="Jarvis E.D."/>
        </authorList>
    </citation>
    <scope>NUCLEOTIDE SEQUENCE [LARGE SCALE GENOMIC DNA]</scope>
</reference>
<evidence type="ECO:0000256" key="3">
    <source>
        <dbReference type="ARBA" id="ARBA00022525"/>
    </source>
</evidence>
<keyword evidence="6" id="KW-0027">Amidation</keyword>
<evidence type="ECO:0000256" key="9">
    <source>
        <dbReference type="SAM" id="SignalP"/>
    </source>
</evidence>
<evidence type="ECO:0000256" key="7">
    <source>
        <dbReference type="ARBA" id="ARBA00023288"/>
    </source>
</evidence>
<dbReference type="Ensembl" id="ENSEEET00000020363.2">
    <property type="protein sequence ID" value="ENSEEEP00000020137.1"/>
    <property type="gene ID" value="ENSEEEG00000009831.2"/>
</dbReference>
<reference evidence="11" key="4">
    <citation type="submission" date="2025-08" db="UniProtKB">
        <authorList>
            <consortium name="Ensembl"/>
        </authorList>
    </citation>
    <scope>IDENTIFICATION</scope>
</reference>
<evidence type="ECO:0000259" key="10">
    <source>
        <dbReference type="Pfam" id="PF04643"/>
    </source>
</evidence>
<dbReference type="InterPro" id="IPR006737">
    <property type="entry name" value="Motilin_assoc"/>
</dbReference>
<gene>
    <name evidence="11" type="primary">GHRL</name>
</gene>
<evidence type="ECO:0000313" key="11">
    <source>
        <dbReference type="Ensembl" id="ENSEEEP00000020137.1"/>
    </source>
</evidence>
<dbReference type="GO" id="GO:0043009">
    <property type="term" value="P:chordate embryonic development"/>
    <property type="evidence" value="ECO:0007669"/>
    <property type="project" value="Ensembl"/>
</dbReference>
<dbReference type="GO" id="GO:0032095">
    <property type="term" value="P:regulation of response to food"/>
    <property type="evidence" value="ECO:0007669"/>
    <property type="project" value="Ensembl"/>
</dbReference>
<evidence type="ECO:0000256" key="4">
    <source>
        <dbReference type="ARBA" id="ARBA00022702"/>
    </source>
</evidence>
<feature type="domain" description="Motilin/ghrelin-associated peptide" evidence="10">
    <location>
        <begin position="62"/>
        <end position="95"/>
    </location>
</feature>
<dbReference type="GO" id="GO:0007507">
    <property type="term" value="P:heart development"/>
    <property type="evidence" value="ECO:0007669"/>
    <property type="project" value="Ensembl"/>
</dbReference>
<evidence type="ECO:0000256" key="8">
    <source>
        <dbReference type="SAM" id="MobiDB-lite"/>
    </source>
</evidence>
<evidence type="ECO:0000256" key="6">
    <source>
        <dbReference type="ARBA" id="ARBA00022815"/>
    </source>
</evidence>
<evidence type="ECO:0000256" key="1">
    <source>
        <dbReference type="ARBA" id="ARBA00004613"/>
    </source>
</evidence>
<evidence type="ECO:0000256" key="5">
    <source>
        <dbReference type="ARBA" id="ARBA00022729"/>
    </source>
</evidence>
<protein>
    <recommendedName>
        <fullName evidence="10">Motilin/ghrelin-associated peptide domain-containing protein</fullName>
    </recommendedName>
</protein>
<name>A0A4W4F832_ELEEL</name>
<sequence length="108" mass="11801">MLYRASHAVLLLCALSLWAKCVLCGSSFLSPTQKPQGHGDRKQPRVGRGAGPEVPLLPEDHHIMLSTPLQVGLSLSDAEYEKYGTALQRILMDILSVSPLYDNTLSVQ</sequence>
<dbReference type="GeneTree" id="ENSGT01010000222866"/>